<dbReference type="EMBL" id="JAVHJO010000016">
    <property type="protein sequence ID" value="KAK6526457.1"/>
    <property type="molecule type" value="Genomic_DNA"/>
</dbReference>
<evidence type="ECO:0000256" key="2">
    <source>
        <dbReference type="SAM" id="Phobius"/>
    </source>
</evidence>
<keyword evidence="2" id="KW-0812">Transmembrane</keyword>
<reference evidence="3 4" key="1">
    <citation type="submission" date="2019-10" db="EMBL/GenBank/DDBJ databases">
        <authorList>
            <person name="Palmer J.M."/>
        </authorList>
    </citation>
    <scope>NUCLEOTIDE SEQUENCE [LARGE SCALE GENOMIC DNA]</scope>
    <source>
        <strain evidence="3 4">TWF694</strain>
    </source>
</reference>
<protein>
    <submittedName>
        <fullName evidence="3">Mitochondrial outer membrane protein iml2</fullName>
    </submittedName>
</protein>
<evidence type="ECO:0000256" key="1">
    <source>
        <dbReference type="SAM" id="MobiDB-lite"/>
    </source>
</evidence>
<feature type="transmembrane region" description="Helical" evidence="2">
    <location>
        <begin position="50"/>
        <end position="71"/>
    </location>
</feature>
<accession>A0AAV9WUQ1</accession>
<evidence type="ECO:0000313" key="4">
    <source>
        <dbReference type="Proteomes" id="UP001365542"/>
    </source>
</evidence>
<feature type="transmembrane region" description="Helical" evidence="2">
    <location>
        <begin position="167"/>
        <end position="190"/>
    </location>
</feature>
<keyword evidence="2" id="KW-0472">Membrane</keyword>
<feature type="transmembrane region" description="Helical" evidence="2">
    <location>
        <begin position="634"/>
        <end position="654"/>
    </location>
</feature>
<dbReference type="Proteomes" id="UP001365542">
    <property type="component" value="Unassembled WGS sequence"/>
</dbReference>
<feature type="region of interest" description="Disordered" evidence="1">
    <location>
        <begin position="1"/>
        <end position="28"/>
    </location>
</feature>
<dbReference type="AlphaFoldDB" id="A0AAV9WUQ1"/>
<proteinExistence type="predicted"/>
<sequence>MAAEKDLEIGNSKESQVPNAAKYGDEDSEKARKLAQKPTLPNRFGTISTLLFFGSIAVIIFAIIFLAFLWFGDRDNATWNEIVRKDLLKQCITLLSTVIRFGIGIQLGLSLSMGAAIALEHSLVPHASAPSVSIMRSSSPGLVSTLTGFLYPLIFKNKKINFHIISLSTLTLGILITSTLLQFTSTALLFDTSEIYVPSNRSTLNATIDFAWKNESADSRGTYGYPTSLGPRLSWGGDIPSIYPIFAEYHRESDVYLPNTSDTGITLRGFLPLGLQDERQRLLDFEGDALVMDQRVVCGQPKIEIISQDDNEIVSGRISPTFNHPYMRIPKGPQPFTFDDTFILDAFGQEPEGYGIYIYQMPSSPNAMPLLWGSNGAFSGSLHSELRENNKTLDSTGAAYIVFRIFGEDGLESPPGPEWVVTKFPTDKTPIYATLCYMAMDTAPRKISATSSQIGGTVASEPTWHLFNGTYTFDDILQQIMPITGNSSANKRPVLQMRSLEEGGAWSNAIGEQWRLPVIPNSLQLRPYQKDDASNGGIDWQLGNSTVLMNTPLSTLSNLEIQGGTISQDWMYDFFNQTLSSNHSISQAMQGIIHILSADLYYNQLQNYDLPGTANTYSEGLHLVATGRDGYPTFFTLVCVIIVLHHLIVFIFLWKFITQCELSRLGDPWQAVAQVALSSDEDTRRGLSLASMPTSKRNTAQTELSKTGSSVLSSGIHYQSNDTVVLQLRKGNGN</sequence>
<gene>
    <name evidence="3" type="primary">IML2_5</name>
    <name evidence="3" type="ORF">TWF694_005043</name>
</gene>
<keyword evidence="2" id="KW-1133">Transmembrane helix</keyword>
<keyword evidence="4" id="KW-1185">Reference proteome</keyword>
<feature type="transmembrane region" description="Helical" evidence="2">
    <location>
        <begin position="138"/>
        <end position="155"/>
    </location>
</feature>
<evidence type="ECO:0000313" key="3">
    <source>
        <dbReference type="EMBL" id="KAK6526457.1"/>
    </source>
</evidence>
<feature type="transmembrane region" description="Helical" evidence="2">
    <location>
        <begin position="92"/>
        <end position="118"/>
    </location>
</feature>
<organism evidence="3 4">
    <name type="scientific">Orbilia ellipsospora</name>
    <dbReference type="NCBI Taxonomy" id="2528407"/>
    <lineage>
        <taxon>Eukaryota</taxon>
        <taxon>Fungi</taxon>
        <taxon>Dikarya</taxon>
        <taxon>Ascomycota</taxon>
        <taxon>Pezizomycotina</taxon>
        <taxon>Orbiliomycetes</taxon>
        <taxon>Orbiliales</taxon>
        <taxon>Orbiliaceae</taxon>
        <taxon>Orbilia</taxon>
    </lineage>
</organism>
<name>A0AAV9WUQ1_9PEZI</name>
<comment type="caution">
    <text evidence="3">The sequence shown here is derived from an EMBL/GenBank/DDBJ whole genome shotgun (WGS) entry which is preliminary data.</text>
</comment>